<proteinExistence type="predicted"/>
<reference evidence="2 3" key="1">
    <citation type="submission" date="2024-07" db="EMBL/GenBank/DDBJ databases">
        <authorList>
            <person name="Li M."/>
        </authorList>
    </citation>
    <scope>NUCLEOTIDE SEQUENCE [LARGE SCALE GENOMIC DNA]</scope>
    <source>
        <strain evidence="2 3">25A3E</strain>
    </source>
</reference>
<keyword evidence="3" id="KW-1185">Reference proteome</keyword>
<gene>
    <name evidence="2" type="ORF">AB5S05_05200</name>
</gene>
<accession>A0ABV3YRP8</accession>
<evidence type="ECO:0000259" key="1">
    <source>
        <dbReference type="Pfam" id="PF01755"/>
    </source>
</evidence>
<organism evidence="2 3">
    <name type="scientific">Pseudomonas zhanjiangensis</name>
    <dbReference type="NCBI Taxonomy" id="3239015"/>
    <lineage>
        <taxon>Bacteria</taxon>
        <taxon>Pseudomonadati</taxon>
        <taxon>Pseudomonadota</taxon>
        <taxon>Gammaproteobacteria</taxon>
        <taxon>Pseudomonadales</taxon>
        <taxon>Pseudomonadaceae</taxon>
        <taxon>Pseudomonas</taxon>
    </lineage>
</organism>
<dbReference type="CDD" id="cd06532">
    <property type="entry name" value="Glyco_transf_25"/>
    <property type="match status" value="1"/>
</dbReference>
<dbReference type="Pfam" id="PF01755">
    <property type="entry name" value="Glyco_transf_25"/>
    <property type="match status" value="1"/>
</dbReference>
<dbReference type="EMBL" id="JBFTEG010000003">
    <property type="protein sequence ID" value="MEX6501453.1"/>
    <property type="molecule type" value="Genomic_DNA"/>
</dbReference>
<name>A0ABV3YRP8_9PSED</name>
<sequence length="242" mass="28035">MSWPFKHTCVINLDSRPDRWARIEAHLERLGIGAQRFAAVSMHDLADDQPCDELKLFLLRTDGQSEQSDHKLRATWACMRSHLAVIARAKSLGWPEVVILEDDCEFESYAPAVMRHVHSQLQGREWSMLYLGGTPKKGGEQLKVSRNLFSVSRVRLAHAYVVKADLYERILEEAPRSGLPLDWYYSEVLLPAVRGLMVYPELARQRLMDVSDIEQVVRLPKLKTRQRLQRFIANLRYGRIFH</sequence>
<protein>
    <submittedName>
        <fullName evidence="2">Glycosyltransferase family 25 protein</fullName>
    </submittedName>
</protein>
<feature type="domain" description="Glycosyl transferase family 25" evidence="1">
    <location>
        <begin position="7"/>
        <end position="132"/>
    </location>
</feature>
<dbReference type="Proteomes" id="UP001560296">
    <property type="component" value="Unassembled WGS sequence"/>
</dbReference>
<evidence type="ECO:0000313" key="3">
    <source>
        <dbReference type="Proteomes" id="UP001560296"/>
    </source>
</evidence>
<dbReference type="RefSeq" id="WP_369286428.1">
    <property type="nucleotide sequence ID" value="NZ_JBFTEG010000003.1"/>
</dbReference>
<dbReference type="InterPro" id="IPR002654">
    <property type="entry name" value="Glyco_trans_25"/>
</dbReference>
<comment type="caution">
    <text evidence="2">The sequence shown here is derived from an EMBL/GenBank/DDBJ whole genome shotgun (WGS) entry which is preliminary data.</text>
</comment>
<evidence type="ECO:0000313" key="2">
    <source>
        <dbReference type="EMBL" id="MEX6501453.1"/>
    </source>
</evidence>